<evidence type="ECO:0000259" key="2">
    <source>
        <dbReference type="Pfam" id="PF07992"/>
    </source>
</evidence>
<dbReference type="GO" id="GO:0016491">
    <property type="term" value="F:oxidoreductase activity"/>
    <property type="evidence" value="ECO:0007669"/>
    <property type="project" value="UniProtKB-KW"/>
</dbReference>
<keyword evidence="4" id="KW-1185">Reference proteome</keyword>
<name>A0A4P9C5Z6_EUBML</name>
<dbReference type="Gene3D" id="3.50.50.60">
    <property type="entry name" value="FAD/NAD(P)-binding domain"/>
    <property type="match status" value="2"/>
</dbReference>
<dbReference type="Pfam" id="PF07992">
    <property type="entry name" value="Pyr_redox_2"/>
    <property type="match status" value="1"/>
</dbReference>
<dbReference type="PANTHER" id="PTHR42949">
    <property type="entry name" value="ANAEROBIC GLYCEROL-3-PHOSPHATE DEHYDROGENASE SUBUNIT B"/>
    <property type="match status" value="1"/>
</dbReference>
<dbReference type="RefSeq" id="WP_096919422.1">
    <property type="nucleotide sequence ID" value="NZ_CP029487.1"/>
</dbReference>
<dbReference type="EMBL" id="CP029487">
    <property type="protein sequence ID" value="QCT69992.1"/>
    <property type="molecule type" value="Genomic_DNA"/>
</dbReference>
<evidence type="ECO:0000256" key="1">
    <source>
        <dbReference type="ARBA" id="ARBA00023002"/>
    </source>
</evidence>
<dbReference type="InterPro" id="IPR023753">
    <property type="entry name" value="FAD/NAD-binding_dom"/>
</dbReference>
<accession>A0A4P9C5Z6</accession>
<keyword evidence="1" id="KW-0560">Oxidoreductase</keyword>
<dbReference type="PRINTS" id="PR00469">
    <property type="entry name" value="PNDRDTASEII"/>
</dbReference>
<gene>
    <name evidence="3" type="ORF">CPZ25_001270</name>
</gene>
<dbReference type="SUPFAM" id="SSF51905">
    <property type="entry name" value="FAD/NAD(P)-binding domain"/>
    <property type="match status" value="1"/>
</dbReference>
<evidence type="ECO:0000313" key="3">
    <source>
        <dbReference type="EMBL" id="QCT69992.1"/>
    </source>
</evidence>
<sequence length="414" mass="44931">MKQIKTDCAIIGGGPAGLAAAVEAHKAGLDTLIIERDLSLGGILQQCIHDGFGLLRFKRRMTGGQYAQAFIDEVETSGIGVKLDTMVLEIRPDKTIYAVNEKDGLLEIKAGSIILAMGCRERTRSQVMIYGTRPAGVLTAGAVQRYINMEGYLPGKKAVILGSGDIGLIMARRMTLEDIEVKGVYEIMHTEGGLTRNIVQCLEDYDIPLHLGTTVTKIHGRERIEGVTVAKVDENLKPIEGTEEYIDCDLLVLSVGLIPENELSEQLDIEMDPRTRGPVVDEQMMTSVPGIFAAGNVVTVFDLVDYVSQTGEMAARGAVRYLKGELETGSCRAVEAGDNISFVVPQKISGTAGEVPVFMRVRKPDEKVRLVFSQDGQSQKLKKHAVVKPPEMVCEVIDLGKTTDGPICISVAKE</sequence>
<dbReference type="InterPro" id="IPR051691">
    <property type="entry name" value="Metab_Enz_Cyan_OpOx_G3PDH"/>
</dbReference>
<evidence type="ECO:0000313" key="4">
    <source>
        <dbReference type="Proteomes" id="UP000218387"/>
    </source>
</evidence>
<organism evidence="3 4">
    <name type="scientific">Eubacterium maltosivorans</name>
    <dbReference type="NCBI Taxonomy" id="2041044"/>
    <lineage>
        <taxon>Bacteria</taxon>
        <taxon>Bacillati</taxon>
        <taxon>Bacillota</taxon>
        <taxon>Clostridia</taxon>
        <taxon>Eubacteriales</taxon>
        <taxon>Eubacteriaceae</taxon>
        <taxon>Eubacterium</taxon>
    </lineage>
</organism>
<proteinExistence type="predicted"/>
<dbReference type="PANTHER" id="PTHR42949:SF3">
    <property type="entry name" value="ANAEROBIC GLYCEROL-3-PHOSPHATE DEHYDROGENASE SUBUNIT B"/>
    <property type="match status" value="1"/>
</dbReference>
<reference evidence="3 4" key="1">
    <citation type="submission" date="2018-05" db="EMBL/GenBank/DDBJ databases">
        <title>Genome comparison of Eubacterium sp.</title>
        <authorList>
            <person name="Feng Y."/>
            <person name="Sanchez-Andrea I."/>
            <person name="Stams A.J.M."/>
            <person name="De Vos W.M."/>
        </authorList>
    </citation>
    <scope>NUCLEOTIDE SEQUENCE [LARGE SCALE GENOMIC DNA]</scope>
    <source>
        <strain evidence="3 4">YI</strain>
    </source>
</reference>
<dbReference type="InterPro" id="IPR036188">
    <property type="entry name" value="FAD/NAD-bd_sf"/>
</dbReference>
<protein>
    <submittedName>
        <fullName evidence="3">FAD-dependent oxidoreductase</fullName>
    </submittedName>
</protein>
<dbReference type="KEGG" id="emt:CPZ25_001270"/>
<dbReference type="AlphaFoldDB" id="A0A4P9C5Z6"/>
<dbReference type="PRINTS" id="PR00368">
    <property type="entry name" value="FADPNR"/>
</dbReference>
<feature type="domain" description="FAD/NAD(P)-binding" evidence="2">
    <location>
        <begin position="7"/>
        <end position="305"/>
    </location>
</feature>
<dbReference type="Proteomes" id="UP000218387">
    <property type="component" value="Chromosome"/>
</dbReference>